<dbReference type="Proteomes" id="UP000887565">
    <property type="component" value="Unplaced"/>
</dbReference>
<accession>A0A915JBX1</accession>
<dbReference type="WBParaSite" id="nRc.2.0.1.t23974-RA">
    <property type="protein sequence ID" value="nRc.2.0.1.t23974-RA"/>
    <property type="gene ID" value="nRc.2.0.1.g23974"/>
</dbReference>
<sequence length="154" mass="18550">KIDNLSILSVKLGILRKILKIKKPRIFPEKPNFNRKKRLVCDKFHKFSQKFTKFSKKRSIWLKNCHFFLEKIDNINSLVESFIFFGKFFLFFEMRFWPFEVVKFRGVERSFSKNLAKKGEKLGQKFGFFLKLETYGILARKFPNSLESYPQKKC</sequence>
<protein>
    <submittedName>
        <fullName evidence="2">Uncharacterized protein</fullName>
    </submittedName>
</protein>
<evidence type="ECO:0000313" key="2">
    <source>
        <dbReference type="WBParaSite" id="nRc.2.0.1.t23974-RA"/>
    </source>
</evidence>
<proteinExistence type="predicted"/>
<dbReference type="AlphaFoldDB" id="A0A915JBX1"/>
<name>A0A915JBX1_ROMCU</name>
<evidence type="ECO:0000313" key="1">
    <source>
        <dbReference type="Proteomes" id="UP000887565"/>
    </source>
</evidence>
<reference evidence="2" key="1">
    <citation type="submission" date="2022-11" db="UniProtKB">
        <authorList>
            <consortium name="WormBaseParasite"/>
        </authorList>
    </citation>
    <scope>IDENTIFICATION</scope>
</reference>
<keyword evidence="1" id="KW-1185">Reference proteome</keyword>
<organism evidence="1 2">
    <name type="scientific">Romanomermis culicivorax</name>
    <name type="common">Nematode worm</name>
    <dbReference type="NCBI Taxonomy" id="13658"/>
    <lineage>
        <taxon>Eukaryota</taxon>
        <taxon>Metazoa</taxon>
        <taxon>Ecdysozoa</taxon>
        <taxon>Nematoda</taxon>
        <taxon>Enoplea</taxon>
        <taxon>Dorylaimia</taxon>
        <taxon>Mermithida</taxon>
        <taxon>Mermithoidea</taxon>
        <taxon>Mermithidae</taxon>
        <taxon>Romanomermis</taxon>
    </lineage>
</organism>